<evidence type="ECO:0000256" key="2">
    <source>
        <dbReference type="SAM" id="MobiDB-lite"/>
    </source>
</evidence>
<feature type="compositionally biased region" description="Low complexity" evidence="2">
    <location>
        <begin position="566"/>
        <end position="578"/>
    </location>
</feature>
<protein>
    <submittedName>
        <fullName evidence="4">WD40/YVTN/BNR-like repeat-containing protein</fullName>
    </submittedName>
</protein>
<dbReference type="Pfam" id="PF15902">
    <property type="entry name" value="Sortilin-Vps10"/>
    <property type="match status" value="1"/>
</dbReference>
<keyword evidence="1" id="KW-0677">Repeat</keyword>
<dbReference type="InterPro" id="IPR052025">
    <property type="entry name" value="Xyloglucanase_GH74"/>
</dbReference>
<accession>A0ABW2TPF7</accession>
<evidence type="ECO:0000313" key="5">
    <source>
        <dbReference type="Proteomes" id="UP001596512"/>
    </source>
</evidence>
<reference evidence="5" key="1">
    <citation type="journal article" date="2019" name="Int. J. Syst. Evol. Microbiol.">
        <title>The Global Catalogue of Microorganisms (GCM) 10K type strain sequencing project: providing services to taxonomists for standard genome sequencing and annotation.</title>
        <authorList>
            <consortium name="The Broad Institute Genomics Platform"/>
            <consortium name="The Broad Institute Genome Sequencing Center for Infectious Disease"/>
            <person name="Wu L."/>
            <person name="Ma J."/>
        </authorList>
    </citation>
    <scope>NUCLEOTIDE SEQUENCE [LARGE SCALE GENOMIC DNA]</scope>
    <source>
        <strain evidence="5">JCM 17695</strain>
    </source>
</reference>
<sequence length="636" mass="68123">MDVRAAGQRRRVDPGRRGHRGDRAVDPDGEAALTSPSTDQVWAPLGPSNIGGRIRDIAADPTTKDVAYIATGTGGLWRTDNGGASFTTAWEDQYPQSMGAVAVDSRGVVWAGTGEPDHGGGSSYYGKGVYKSTDRGETWTNMGLADGDTIGQIVIDPRDDDRVFVAVMGALHDTAPTRGLFLTEDGGASWKRVIVPDSASTGAIDVTINKSNPDIMLATTWDKIRDEKSRIYGKNSFLYRSTDGGRTWANIHQPPLPQSADVVGQPVTATYVGRMGVDFSDSDPNRAYLISSTAGGNFNGFFTSADAGATWTPVGATSGGPLQTISGGFAWWFGRVYVDPADPQHVFVAGVSLAESRDGGLTWTLSVTPHADQHGLEWDPFTPGKVFLGNDGGFYWSTENGAARGLWAKTPHLPVTQFYAMDVSVQDGKRVNAGSQDNGSLKSWAADNTVTGDWFNFVGGDGMMNRIDPTNDRKYYGCFQNGGCRGFVDGAQFVMTIPGLRKNWVAPLEFSADPRIMFGAGEYVSRINTDPGQRTWQKISPDLTEGTEPRAPASAPSPRSAPRPPTRTWSTRAPTAAWCGSAATRWPRRTRSPGRRSPARCSPAAGSPASPSTRRTRGSRGRASPAGAPATRTRTW</sequence>
<organism evidence="4 5">
    <name type="scientific">Actinokineospora soli</name>
    <dbReference type="NCBI Taxonomy" id="1048753"/>
    <lineage>
        <taxon>Bacteria</taxon>
        <taxon>Bacillati</taxon>
        <taxon>Actinomycetota</taxon>
        <taxon>Actinomycetes</taxon>
        <taxon>Pseudonocardiales</taxon>
        <taxon>Pseudonocardiaceae</taxon>
        <taxon>Actinokineospora</taxon>
    </lineage>
</organism>
<dbReference type="PANTHER" id="PTHR43739:SF5">
    <property type="entry name" value="EXO-ALPHA-SIALIDASE"/>
    <property type="match status" value="1"/>
</dbReference>
<feature type="compositionally biased region" description="Basic residues" evidence="2">
    <location>
        <begin position="586"/>
        <end position="598"/>
    </location>
</feature>
<dbReference type="InterPro" id="IPR015943">
    <property type="entry name" value="WD40/YVTN_repeat-like_dom_sf"/>
</dbReference>
<feature type="region of interest" description="Disordered" evidence="2">
    <location>
        <begin position="527"/>
        <end position="636"/>
    </location>
</feature>
<dbReference type="CDD" id="cd15482">
    <property type="entry name" value="Sialidase_non-viral"/>
    <property type="match status" value="1"/>
</dbReference>
<dbReference type="SUPFAM" id="SSF110296">
    <property type="entry name" value="Oligoxyloglucan reducing end-specific cellobiohydrolase"/>
    <property type="match status" value="3"/>
</dbReference>
<feature type="region of interest" description="Disordered" evidence="2">
    <location>
        <begin position="1"/>
        <end position="42"/>
    </location>
</feature>
<feature type="compositionally biased region" description="Basic and acidic residues" evidence="2">
    <location>
        <begin position="10"/>
        <end position="26"/>
    </location>
</feature>
<dbReference type="Gene3D" id="2.130.10.10">
    <property type="entry name" value="YVTN repeat-like/Quinoprotein amine dehydrogenase"/>
    <property type="match status" value="2"/>
</dbReference>
<feature type="compositionally biased region" description="Low complexity" evidence="2">
    <location>
        <begin position="549"/>
        <end position="558"/>
    </location>
</feature>
<dbReference type="Proteomes" id="UP001596512">
    <property type="component" value="Unassembled WGS sequence"/>
</dbReference>
<gene>
    <name evidence="4" type="ORF">ACFQV2_17530</name>
</gene>
<evidence type="ECO:0000313" key="4">
    <source>
        <dbReference type="EMBL" id="MFC7615044.1"/>
    </source>
</evidence>
<proteinExistence type="predicted"/>
<dbReference type="EMBL" id="JBHTEY010000004">
    <property type="protein sequence ID" value="MFC7615044.1"/>
    <property type="molecule type" value="Genomic_DNA"/>
</dbReference>
<evidence type="ECO:0000259" key="3">
    <source>
        <dbReference type="Pfam" id="PF15902"/>
    </source>
</evidence>
<dbReference type="InterPro" id="IPR031778">
    <property type="entry name" value="Sortilin_N"/>
</dbReference>
<feature type="compositionally biased region" description="Low complexity" evidence="2">
    <location>
        <begin position="599"/>
        <end position="613"/>
    </location>
</feature>
<evidence type="ECO:0000256" key="1">
    <source>
        <dbReference type="ARBA" id="ARBA00022737"/>
    </source>
</evidence>
<name>A0ABW2TPF7_9PSEU</name>
<feature type="compositionally biased region" description="Polar residues" evidence="2">
    <location>
        <begin position="527"/>
        <end position="538"/>
    </location>
</feature>
<feature type="domain" description="Sortilin N-terminal" evidence="3">
    <location>
        <begin position="129"/>
        <end position="253"/>
    </location>
</feature>
<comment type="caution">
    <text evidence="4">The sequence shown here is derived from an EMBL/GenBank/DDBJ whole genome shotgun (WGS) entry which is preliminary data.</text>
</comment>
<keyword evidence="5" id="KW-1185">Reference proteome</keyword>
<feature type="compositionally biased region" description="Low complexity" evidence="2">
    <location>
        <begin position="621"/>
        <end position="636"/>
    </location>
</feature>
<dbReference type="PANTHER" id="PTHR43739">
    <property type="entry name" value="XYLOGLUCANASE (EUROFUNG)"/>
    <property type="match status" value="1"/>
</dbReference>